<evidence type="ECO:0000256" key="1">
    <source>
        <dbReference type="ARBA" id="ARBA00002442"/>
    </source>
</evidence>
<evidence type="ECO:0000256" key="8">
    <source>
        <dbReference type="ARBA" id="ARBA00022692"/>
    </source>
</evidence>
<evidence type="ECO:0000256" key="2">
    <source>
        <dbReference type="ARBA" id="ARBA00004377"/>
    </source>
</evidence>
<comment type="caution">
    <text evidence="13">The sequence shown here is derived from an EMBL/GenBank/DDBJ whole genome shotgun (WGS) entry which is preliminary data.</text>
</comment>
<dbReference type="AlphaFoldDB" id="A0A2T8HX34"/>
<dbReference type="GO" id="GO:0017004">
    <property type="term" value="P:cytochrome complex assembly"/>
    <property type="evidence" value="ECO:0007669"/>
    <property type="project" value="UniProtKB-KW"/>
</dbReference>
<dbReference type="Proteomes" id="UP000245911">
    <property type="component" value="Unassembled WGS sequence"/>
</dbReference>
<evidence type="ECO:0000256" key="7">
    <source>
        <dbReference type="ARBA" id="ARBA00022519"/>
    </source>
</evidence>
<evidence type="ECO:0000256" key="10">
    <source>
        <dbReference type="ARBA" id="ARBA00022989"/>
    </source>
</evidence>
<keyword evidence="6 12" id="KW-1003">Cell membrane</keyword>
<keyword evidence="10 12" id="KW-1133">Transmembrane helix</keyword>
<sequence length="53" mass="6026">MPDLGAYTTEIVSAYLASLSLLGVLICWIWLRARRVKRALAQVETRLKRKTHG</sequence>
<comment type="subcellular location">
    <subcellularLocation>
        <location evidence="2 12">Cell inner membrane</location>
        <topology evidence="2 12">Single-pass membrane protein</topology>
    </subcellularLocation>
</comment>
<proteinExistence type="inferred from homology"/>
<keyword evidence="11 12" id="KW-0472">Membrane</keyword>
<accession>A0A2T8HX34</accession>
<evidence type="ECO:0000256" key="5">
    <source>
        <dbReference type="ARBA" id="ARBA00022448"/>
    </source>
</evidence>
<evidence type="ECO:0000256" key="4">
    <source>
        <dbReference type="ARBA" id="ARBA00016461"/>
    </source>
</evidence>
<keyword evidence="14" id="KW-1185">Reference proteome</keyword>
<dbReference type="EMBL" id="QDKM01000002">
    <property type="protein sequence ID" value="PVH29968.1"/>
    <property type="molecule type" value="Genomic_DNA"/>
</dbReference>
<keyword evidence="7 12" id="KW-0997">Cell inner membrane</keyword>
<dbReference type="GO" id="GO:0015886">
    <property type="term" value="P:heme transport"/>
    <property type="evidence" value="ECO:0007669"/>
    <property type="project" value="InterPro"/>
</dbReference>
<evidence type="ECO:0000256" key="9">
    <source>
        <dbReference type="ARBA" id="ARBA00022748"/>
    </source>
</evidence>
<evidence type="ECO:0000313" key="14">
    <source>
        <dbReference type="Proteomes" id="UP000245911"/>
    </source>
</evidence>
<keyword evidence="5 12" id="KW-0813">Transport</keyword>
<feature type="transmembrane region" description="Helical" evidence="12">
    <location>
        <begin position="12"/>
        <end position="31"/>
    </location>
</feature>
<comment type="function">
    <text evidence="1 12">Required for the export of heme to the periplasm for the biogenesis of c-type cytochromes.</text>
</comment>
<keyword evidence="9 12" id="KW-0201">Cytochrome c-type biogenesis</keyword>
<reference evidence="13 14" key="1">
    <citation type="submission" date="2018-04" db="EMBL/GenBank/DDBJ databases">
        <title>Pararhodobacter oceanense sp. nov., isolated from marine intertidal sediment.</title>
        <authorList>
            <person name="Wang X.-L."/>
            <person name="Du Z.-J."/>
        </authorList>
    </citation>
    <scope>NUCLEOTIDE SEQUENCE [LARGE SCALE GENOMIC DNA]</scope>
    <source>
        <strain evidence="13 14">AM505</strain>
    </source>
</reference>
<dbReference type="Pfam" id="PF04995">
    <property type="entry name" value="CcmD"/>
    <property type="match status" value="1"/>
</dbReference>
<evidence type="ECO:0000313" key="13">
    <source>
        <dbReference type="EMBL" id="PVH29968.1"/>
    </source>
</evidence>
<keyword evidence="8 12" id="KW-0812">Transmembrane</keyword>
<name>A0A2T8HX34_9RHOB</name>
<evidence type="ECO:0000256" key="3">
    <source>
        <dbReference type="ARBA" id="ARBA00008741"/>
    </source>
</evidence>
<organism evidence="13 14">
    <name type="scientific">Pararhodobacter oceanensis</name>
    <dbReference type="NCBI Taxonomy" id="2172121"/>
    <lineage>
        <taxon>Bacteria</taxon>
        <taxon>Pseudomonadati</taxon>
        <taxon>Pseudomonadota</taxon>
        <taxon>Alphaproteobacteria</taxon>
        <taxon>Rhodobacterales</taxon>
        <taxon>Paracoccaceae</taxon>
        <taxon>Pararhodobacter</taxon>
    </lineage>
</organism>
<dbReference type="InterPro" id="IPR007078">
    <property type="entry name" value="Haem_export_protD_CcmD"/>
</dbReference>
<protein>
    <recommendedName>
        <fullName evidence="4 12">Heme exporter protein D</fullName>
    </recommendedName>
</protein>
<dbReference type="GO" id="GO:0005886">
    <property type="term" value="C:plasma membrane"/>
    <property type="evidence" value="ECO:0007669"/>
    <property type="project" value="UniProtKB-SubCell"/>
</dbReference>
<evidence type="ECO:0000256" key="6">
    <source>
        <dbReference type="ARBA" id="ARBA00022475"/>
    </source>
</evidence>
<dbReference type="OrthoDB" id="7874534at2"/>
<comment type="similarity">
    <text evidence="3 12">Belongs to the CcmD/CycX/HelD family.</text>
</comment>
<evidence type="ECO:0000256" key="11">
    <source>
        <dbReference type="ARBA" id="ARBA00023136"/>
    </source>
</evidence>
<evidence type="ECO:0000256" key="12">
    <source>
        <dbReference type="RuleBase" id="RU363101"/>
    </source>
</evidence>
<dbReference type="NCBIfam" id="TIGR03141">
    <property type="entry name" value="cytochro_ccmD"/>
    <property type="match status" value="1"/>
</dbReference>
<gene>
    <name evidence="13" type="primary">ccmD</name>
    <name evidence="13" type="ORF">DDE20_05500</name>
</gene>